<gene>
    <name evidence="1" type="ORF">J2Z44_002320</name>
</gene>
<proteinExistence type="predicted"/>
<dbReference type="Proteomes" id="UP001519308">
    <property type="component" value="Unassembled WGS sequence"/>
</dbReference>
<evidence type="ECO:0000313" key="1">
    <source>
        <dbReference type="EMBL" id="MBP2022499.1"/>
    </source>
</evidence>
<keyword evidence="2" id="KW-1185">Reference proteome</keyword>
<sequence>MKKILIGICGVGYGHINRQRLIIDRLMEYNVDLVLAIPSERWKFIDDLYPNIKKIRVYSPWIVFNDKGVDFEATKRKYVQDGIDQFESFLTFSSEIQKAFEGNNPDYVLTDYERNVAQYAYATNRPLICLDQHSKFLNLSTRIINNIPIDLDTNMLHYFFPKATKRYVSSFFPIERCSEYNIETLPPIIKNIERGEINSKKVVVYFSTYTNDSSDYIKILELIKNYEEYEFKIYTESEFLKYERYNNLVFNKIGDEFDNDLSDCNFIISSSGHQLISEAIQLEIPLYIFPFDTFDQNYCCYMVEKYNLGKKIKVCDSKELDSFIDNVGDYRQNMKEYKNIYFKDRWDEVLFKKLEDDLGITKKTYKF</sequence>
<comment type="caution">
    <text evidence="1">The sequence shown here is derived from an EMBL/GenBank/DDBJ whole genome shotgun (WGS) entry which is preliminary data.</text>
</comment>
<dbReference type="Gene3D" id="3.40.50.2000">
    <property type="entry name" value="Glycogen Phosphorylase B"/>
    <property type="match status" value="1"/>
</dbReference>
<dbReference type="RefSeq" id="WP_209649583.1">
    <property type="nucleotide sequence ID" value="NZ_JAGGLL010000017.1"/>
</dbReference>
<name>A0ABS4K3Y8_9CLOT</name>
<dbReference type="SUPFAM" id="SSF53756">
    <property type="entry name" value="UDP-Glycosyltransferase/glycogen phosphorylase"/>
    <property type="match status" value="1"/>
</dbReference>
<protein>
    <submittedName>
        <fullName evidence="1">Uncharacterized protein (TIGR00661 family)</fullName>
    </submittedName>
</protein>
<dbReference type="EMBL" id="JAGGLL010000017">
    <property type="protein sequence ID" value="MBP2022499.1"/>
    <property type="molecule type" value="Genomic_DNA"/>
</dbReference>
<evidence type="ECO:0000313" key="2">
    <source>
        <dbReference type="Proteomes" id="UP001519308"/>
    </source>
</evidence>
<reference evidence="1 2" key="1">
    <citation type="submission" date="2021-03" db="EMBL/GenBank/DDBJ databases">
        <title>Genomic Encyclopedia of Type Strains, Phase IV (KMG-IV): sequencing the most valuable type-strain genomes for metagenomic binning, comparative biology and taxonomic classification.</title>
        <authorList>
            <person name="Goeker M."/>
        </authorList>
    </citation>
    <scope>NUCLEOTIDE SEQUENCE [LARGE SCALE GENOMIC DNA]</scope>
    <source>
        <strain evidence="1 2">DSM 28650</strain>
    </source>
</reference>
<dbReference type="Pfam" id="PF13528">
    <property type="entry name" value="Glyco_trans_1_3"/>
    <property type="match status" value="1"/>
</dbReference>
<accession>A0ABS4K3Y8</accession>
<organism evidence="1 2">
    <name type="scientific">Clostridium punense</name>
    <dbReference type="NCBI Taxonomy" id="1054297"/>
    <lineage>
        <taxon>Bacteria</taxon>
        <taxon>Bacillati</taxon>
        <taxon>Bacillota</taxon>
        <taxon>Clostridia</taxon>
        <taxon>Eubacteriales</taxon>
        <taxon>Clostridiaceae</taxon>
        <taxon>Clostridium</taxon>
    </lineage>
</organism>